<comment type="function">
    <text evidence="9 10">The RecF protein is involved in DNA metabolism; it is required for DNA replication and normal SOS inducibility. RecF binds preferentially to single-stranded, linear DNA. It also seems to bind ATP.</text>
</comment>
<dbReference type="AlphaFoldDB" id="A0A1N7KM31"/>
<protein>
    <recommendedName>
        <fullName evidence="3 9">DNA replication and repair protein RecF</fullName>
    </recommendedName>
</protein>
<dbReference type="InterPro" id="IPR003395">
    <property type="entry name" value="RecF/RecN/SMC_N"/>
</dbReference>
<evidence type="ECO:0000256" key="8">
    <source>
        <dbReference type="ARBA" id="ARBA00023125"/>
    </source>
</evidence>
<dbReference type="PANTHER" id="PTHR32182:SF0">
    <property type="entry name" value="DNA REPLICATION AND REPAIR PROTEIN RECF"/>
    <property type="match status" value="1"/>
</dbReference>
<dbReference type="HAMAP" id="MF_00365">
    <property type="entry name" value="RecF"/>
    <property type="match status" value="1"/>
</dbReference>
<keyword evidence="7 9" id="KW-0067">ATP-binding</keyword>
<dbReference type="SUPFAM" id="SSF52540">
    <property type="entry name" value="P-loop containing nucleoside triphosphate hydrolases"/>
    <property type="match status" value="1"/>
</dbReference>
<comment type="subcellular location">
    <subcellularLocation>
        <location evidence="1 9 10">Cytoplasm</location>
    </subcellularLocation>
</comment>
<evidence type="ECO:0000256" key="6">
    <source>
        <dbReference type="ARBA" id="ARBA00022741"/>
    </source>
</evidence>
<name>A0A1N7KM31_9BACT</name>
<dbReference type="GO" id="GO:0006260">
    <property type="term" value="P:DNA replication"/>
    <property type="evidence" value="ECO:0007669"/>
    <property type="project" value="UniProtKB-UniRule"/>
</dbReference>
<evidence type="ECO:0000313" key="13">
    <source>
        <dbReference type="Proteomes" id="UP000186026"/>
    </source>
</evidence>
<dbReference type="EMBL" id="FTOP01000002">
    <property type="protein sequence ID" value="SIS62594.1"/>
    <property type="molecule type" value="Genomic_DNA"/>
</dbReference>
<dbReference type="Pfam" id="PF02463">
    <property type="entry name" value="SMC_N"/>
    <property type="match status" value="1"/>
</dbReference>
<sequence>MHLKNLQLNQFKNYQSAKLEFSEEINCMVGINGSGKTNLLDAIHYLCLTKSAVNAQDNQNILHDMDFFTVFGEFEMAKNSLEIRCIVESGKKKQIIQNGKAVEKMSDHVGLLPVVMIAPDDTQLIKDGSEERRRFFDNMLCQLDKSYMDNLVRYQHFLKQRNALLKKFGETGRINKALLEPYDLELIKLSKLIAATRQEFVNAYKPLLLEHYADISGKRETIDIHYDTNCTAEDFERQFYQNQSKDLILRRSTMGIHKDDFVFEIDNYPIKKYGSQGQQKSFLIALKLAQFEIFHDKKNTKPILLLDDIFDKLDDLRIEKLMQLVADHRFGQLFITDARPERSAGILKGINAQAKFFKVEQGHVSAWDQ</sequence>
<dbReference type="RefSeq" id="WP_076498469.1">
    <property type="nucleotide sequence ID" value="NZ_FTOP01000002.1"/>
</dbReference>
<dbReference type="InterPro" id="IPR018078">
    <property type="entry name" value="DNA-binding_RecF_CS"/>
</dbReference>
<evidence type="ECO:0000256" key="4">
    <source>
        <dbReference type="ARBA" id="ARBA00022490"/>
    </source>
</evidence>
<dbReference type="Gene3D" id="1.20.1050.90">
    <property type="entry name" value="RecF/RecN/SMC, N-terminal domain"/>
    <property type="match status" value="1"/>
</dbReference>
<keyword evidence="4 9" id="KW-0963">Cytoplasm</keyword>
<dbReference type="PROSITE" id="PS00618">
    <property type="entry name" value="RECF_2"/>
    <property type="match status" value="1"/>
</dbReference>
<accession>A0A1N7KM31</accession>
<dbReference type="GO" id="GO:0005737">
    <property type="term" value="C:cytoplasm"/>
    <property type="evidence" value="ECO:0007669"/>
    <property type="project" value="UniProtKB-SubCell"/>
</dbReference>
<dbReference type="GO" id="GO:0009432">
    <property type="term" value="P:SOS response"/>
    <property type="evidence" value="ECO:0007669"/>
    <property type="project" value="UniProtKB-UniRule"/>
</dbReference>
<evidence type="ECO:0000256" key="5">
    <source>
        <dbReference type="ARBA" id="ARBA00022705"/>
    </source>
</evidence>
<organism evidence="12 13">
    <name type="scientific">Belliella pelovolcani</name>
    <dbReference type="NCBI Taxonomy" id="529505"/>
    <lineage>
        <taxon>Bacteria</taxon>
        <taxon>Pseudomonadati</taxon>
        <taxon>Bacteroidota</taxon>
        <taxon>Cytophagia</taxon>
        <taxon>Cytophagales</taxon>
        <taxon>Cyclobacteriaceae</taxon>
        <taxon>Belliella</taxon>
    </lineage>
</organism>
<dbReference type="PANTHER" id="PTHR32182">
    <property type="entry name" value="DNA REPLICATION AND REPAIR PROTEIN RECF"/>
    <property type="match status" value="1"/>
</dbReference>
<dbReference type="InterPro" id="IPR027417">
    <property type="entry name" value="P-loop_NTPase"/>
</dbReference>
<dbReference type="GO" id="GO:0000731">
    <property type="term" value="P:DNA synthesis involved in DNA repair"/>
    <property type="evidence" value="ECO:0007669"/>
    <property type="project" value="TreeGrafter"/>
</dbReference>
<evidence type="ECO:0000256" key="10">
    <source>
        <dbReference type="RuleBase" id="RU000578"/>
    </source>
</evidence>
<evidence type="ECO:0000256" key="9">
    <source>
        <dbReference type="HAMAP-Rule" id="MF_00365"/>
    </source>
</evidence>
<keyword evidence="9 10" id="KW-0742">SOS response</keyword>
<dbReference type="NCBIfam" id="TIGR00611">
    <property type="entry name" value="recf"/>
    <property type="match status" value="1"/>
</dbReference>
<keyword evidence="6 9" id="KW-0547">Nucleotide-binding</keyword>
<dbReference type="InterPro" id="IPR001238">
    <property type="entry name" value="DNA-binding_RecF"/>
</dbReference>
<keyword evidence="9 10" id="KW-0234">DNA repair</keyword>
<evidence type="ECO:0000256" key="3">
    <source>
        <dbReference type="ARBA" id="ARBA00020170"/>
    </source>
</evidence>
<gene>
    <name evidence="9" type="primary">recF</name>
    <name evidence="12" type="ORF">SAMN05421761_102188</name>
</gene>
<evidence type="ECO:0000259" key="11">
    <source>
        <dbReference type="Pfam" id="PF02463"/>
    </source>
</evidence>
<keyword evidence="9 10" id="KW-0227">DNA damage</keyword>
<reference evidence="13" key="1">
    <citation type="submission" date="2017-01" db="EMBL/GenBank/DDBJ databases">
        <authorList>
            <person name="Varghese N."/>
            <person name="Submissions S."/>
        </authorList>
    </citation>
    <scope>NUCLEOTIDE SEQUENCE [LARGE SCALE GENOMIC DNA]</scope>
    <source>
        <strain evidence="13">DSM 46698</strain>
    </source>
</reference>
<evidence type="ECO:0000313" key="12">
    <source>
        <dbReference type="EMBL" id="SIS62594.1"/>
    </source>
</evidence>
<evidence type="ECO:0000256" key="2">
    <source>
        <dbReference type="ARBA" id="ARBA00008016"/>
    </source>
</evidence>
<keyword evidence="13" id="KW-1185">Reference proteome</keyword>
<keyword evidence="5 9" id="KW-0235">DNA replication</keyword>
<keyword evidence="8 9" id="KW-0238">DNA-binding</keyword>
<comment type="similarity">
    <text evidence="2 9 10">Belongs to the RecF family.</text>
</comment>
<dbReference type="STRING" id="529505.SAMN05421761_102188"/>
<dbReference type="Gene3D" id="3.40.50.300">
    <property type="entry name" value="P-loop containing nucleotide triphosphate hydrolases"/>
    <property type="match status" value="1"/>
</dbReference>
<feature type="binding site" evidence="9">
    <location>
        <begin position="30"/>
        <end position="37"/>
    </location>
    <ligand>
        <name>ATP</name>
        <dbReference type="ChEBI" id="CHEBI:30616"/>
    </ligand>
</feature>
<dbReference type="GO" id="GO:0006302">
    <property type="term" value="P:double-strand break repair"/>
    <property type="evidence" value="ECO:0007669"/>
    <property type="project" value="TreeGrafter"/>
</dbReference>
<evidence type="ECO:0000256" key="7">
    <source>
        <dbReference type="ARBA" id="ARBA00022840"/>
    </source>
</evidence>
<dbReference type="Proteomes" id="UP000186026">
    <property type="component" value="Unassembled WGS sequence"/>
</dbReference>
<dbReference type="GO" id="GO:0003697">
    <property type="term" value="F:single-stranded DNA binding"/>
    <property type="evidence" value="ECO:0007669"/>
    <property type="project" value="UniProtKB-UniRule"/>
</dbReference>
<evidence type="ECO:0000256" key="1">
    <source>
        <dbReference type="ARBA" id="ARBA00004496"/>
    </source>
</evidence>
<dbReference type="OrthoDB" id="9803889at2"/>
<proteinExistence type="inferred from homology"/>
<dbReference type="PROSITE" id="PS00617">
    <property type="entry name" value="RECF_1"/>
    <property type="match status" value="1"/>
</dbReference>
<dbReference type="GO" id="GO:0005524">
    <property type="term" value="F:ATP binding"/>
    <property type="evidence" value="ECO:0007669"/>
    <property type="project" value="UniProtKB-UniRule"/>
</dbReference>
<dbReference type="InterPro" id="IPR042174">
    <property type="entry name" value="RecF_2"/>
</dbReference>
<feature type="domain" description="RecF/RecN/SMC N-terminal" evidence="11">
    <location>
        <begin position="2"/>
        <end position="342"/>
    </location>
</feature>